<gene>
    <name evidence="1" type="ORF">QE152_g295</name>
</gene>
<dbReference type="AlphaFoldDB" id="A0AAW1NBY4"/>
<proteinExistence type="predicted"/>
<comment type="caution">
    <text evidence="1">The sequence shown here is derived from an EMBL/GenBank/DDBJ whole genome shotgun (WGS) entry which is preliminary data.</text>
</comment>
<name>A0AAW1NBY4_POPJA</name>
<reference evidence="1 2" key="1">
    <citation type="journal article" date="2024" name="BMC Genomics">
        <title>De novo assembly and annotation of Popillia japonica's genome with initial clues to its potential as an invasive pest.</title>
        <authorList>
            <person name="Cucini C."/>
            <person name="Boschi S."/>
            <person name="Funari R."/>
            <person name="Cardaioli E."/>
            <person name="Iannotti N."/>
            <person name="Marturano G."/>
            <person name="Paoli F."/>
            <person name="Bruttini M."/>
            <person name="Carapelli A."/>
            <person name="Frati F."/>
            <person name="Nardi F."/>
        </authorList>
    </citation>
    <scope>NUCLEOTIDE SEQUENCE [LARGE SCALE GENOMIC DNA]</scope>
    <source>
        <strain evidence="1">DMR45628</strain>
    </source>
</reference>
<evidence type="ECO:0000313" key="1">
    <source>
        <dbReference type="EMBL" id="KAK9759067.1"/>
    </source>
</evidence>
<dbReference type="EMBL" id="JASPKY010000002">
    <property type="protein sequence ID" value="KAK9759067.1"/>
    <property type="molecule type" value="Genomic_DNA"/>
</dbReference>
<protein>
    <submittedName>
        <fullName evidence="1">Uncharacterized protein</fullName>
    </submittedName>
</protein>
<keyword evidence="2" id="KW-1185">Reference proteome</keyword>
<sequence length="121" mass="13231">MADSHLTDCDNSEDEDIGDGFGAILHIVYSMQEGDNSEDEDIGDGFGAILHIVYSMQEGEAQASPAPATLVACQRLSCSIVDASICTTTDVDDRKNDGRTRLRQLTWLQRVIPKIPPYART</sequence>
<organism evidence="1 2">
    <name type="scientific">Popillia japonica</name>
    <name type="common">Japanese beetle</name>
    <dbReference type="NCBI Taxonomy" id="7064"/>
    <lineage>
        <taxon>Eukaryota</taxon>
        <taxon>Metazoa</taxon>
        <taxon>Ecdysozoa</taxon>
        <taxon>Arthropoda</taxon>
        <taxon>Hexapoda</taxon>
        <taxon>Insecta</taxon>
        <taxon>Pterygota</taxon>
        <taxon>Neoptera</taxon>
        <taxon>Endopterygota</taxon>
        <taxon>Coleoptera</taxon>
        <taxon>Polyphaga</taxon>
        <taxon>Scarabaeiformia</taxon>
        <taxon>Scarabaeidae</taxon>
        <taxon>Rutelinae</taxon>
        <taxon>Popillia</taxon>
    </lineage>
</organism>
<evidence type="ECO:0000313" key="2">
    <source>
        <dbReference type="Proteomes" id="UP001458880"/>
    </source>
</evidence>
<dbReference type="Proteomes" id="UP001458880">
    <property type="component" value="Unassembled WGS sequence"/>
</dbReference>
<accession>A0AAW1NBY4</accession>